<dbReference type="InterPro" id="IPR000073">
    <property type="entry name" value="AB_hydrolase_1"/>
</dbReference>
<feature type="signal peptide" evidence="1">
    <location>
        <begin position="1"/>
        <end position="16"/>
    </location>
</feature>
<dbReference type="InterPro" id="IPR029058">
    <property type="entry name" value="AB_hydrolase_fold"/>
</dbReference>
<name>A0ABP5E6R9_9ACTN</name>
<dbReference type="Pfam" id="PF00561">
    <property type="entry name" value="Abhydrolase_1"/>
    <property type="match status" value="1"/>
</dbReference>
<keyword evidence="1" id="KW-0732">Signal</keyword>
<keyword evidence="4" id="KW-0378">Hydrolase</keyword>
<dbReference type="Gene3D" id="3.40.50.1820">
    <property type="entry name" value="alpha/beta hydrolase"/>
    <property type="match status" value="1"/>
</dbReference>
<dbReference type="EMBL" id="BAAAQM010000044">
    <property type="protein sequence ID" value="GAA1990918.1"/>
    <property type="molecule type" value="Genomic_DNA"/>
</dbReference>
<gene>
    <name evidence="4" type="ORF">GCM10009838_62830</name>
</gene>
<protein>
    <submittedName>
        <fullName evidence="4">Alpha/beta hydrolase</fullName>
    </submittedName>
</protein>
<reference evidence="5" key="1">
    <citation type="journal article" date="2019" name="Int. J. Syst. Evol. Microbiol.">
        <title>The Global Catalogue of Microorganisms (GCM) 10K type strain sequencing project: providing services to taxonomists for standard genome sequencing and annotation.</title>
        <authorList>
            <consortium name="The Broad Institute Genomics Platform"/>
            <consortium name="The Broad Institute Genome Sequencing Center for Infectious Disease"/>
            <person name="Wu L."/>
            <person name="Ma J."/>
        </authorList>
    </citation>
    <scope>NUCLEOTIDE SEQUENCE [LARGE SCALE GENOMIC DNA]</scope>
    <source>
        <strain evidence="5">JCM 16013</strain>
    </source>
</reference>
<feature type="domain" description="AB hydrolase-1" evidence="2">
    <location>
        <begin position="108"/>
        <end position="228"/>
    </location>
</feature>
<evidence type="ECO:0000259" key="2">
    <source>
        <dbReference type="Pfam" id="PF00561"/>
    </source>
</evidence>
<keyword evidence="5" id="KW-1185">Reference proteome</keyword>
<sequence>MIANMVVALLSAAAVIGPPTPPPTITWGPCPQPEAARYGARCGTLTVPVDWADPAGPTIGLALLRIPATGTATGTVVADSEDLTGFGGSQISFFLQHGSNYLSRLPRTHATKDIVVFDPRGLGASAPLACTVPGHDPKVSSFPVSRPGYADLLAHNTAVAAACHGTPRLPAHMGLHDQVRDLDALRTALGSPHLDWLGQVAGGELGAAYAATFPATTGRIVLDSSVDPYRSAADRARDAATAEETAFAHFTAWCAQAGPDACALSGRDPGQVLDQAVALADAGGVSDGSPHNPSTEPRSLTGAEVRIAVGQFLVGYPFAWTGLSHGIADAAAGDGSTLAAIAAMTYADPDYTASRAQTCTDSLAPGGVRLRSLSREVARIAPHTGGVSLAWEAMAGCVGWSIAAVPPPPGPAKPASTVLVTATTGDPISPAPWSLDVAAHLVGSRTLIANVDGHGAFDNSPCAASAIDAYLADGTLPASGTVCR</sequence>
<feature type="chain" id="PRO_5047439628" evidence="1">
    <location>
        <begin position="17"/>
        <end position="484"/>
    </location>
</feature>
<evidence type="ECO:0000313" key="5">
    <source>
        <dbReference type="Proteomes" id="UP001499854"/>
    </source>
</evidence>
<dbReference type="GO" id="GO:0016787">
    <property type="term" value="F:hydrolase activity"/>
    <property type="evidence" value="ECO:0007669"/>
    <property type="project" value="UniProtKB-KW"/>
</dbReference>
<evidence type="ECO:0000256" key="1">
    <source>
        <dbReference type="SAM" id="SignalP"/>
    </source>
</evidence>
<feature type="domain" description="Peptidase S33 tripeptidyl aminopeptidase-like C-terminal" evidence="3">
    <location>
        <begin position="389"/>
        <end position="483"/>
    </location>
</feature>
<dbReference type="Pfam" id="PF08386">
    <property type="entry name" value="Abhydrolase_4"/>
    <property type="match status" value="1"/>
</dbReference>
<comment type="caution">
    <text evidence="4">The sequence shown here is derived from an EMBL/GenBank/DDBJ whole genome shotgun (WGS) entry which is preliminary data.</text>
</comment>
<dbReference type="InterPro" id="IPR013595">
    <property type="entry name" value="Pept_S33_TAP-like_C"/>
</dbReference>
<proteinExistence type="predicted"/>
<dbReference type="RefSeq" id="WP_344660774.1">
    <property type="nucleotide sequence ID" value="NZ_BAAAQM010000044.1"/>
</dbReference>
<organism evidence="4 5">
    <name type="scientific">Catenulispora subtropica</name>
    <dbReference type="NCBI Taxonomy" id="450798"/>
    <lineage>
        <taxon>Bacteria</taxon>
        <taxon>Bacillati</taxon>
        <taxon>Actinomycetota</taxon>
        <taxon>Actinomycetes</taxon>
        <taxon>Catenulisporales</taxon>
        <taxon>Catenulisporaceae</taxon>
        <taxon>Catenulispora</taxon>
    </lineage>
</organism>
<accession>A0ABP5E6R9</accession>
<evidence type="ECO:0000259" key="3">
    <source>
        <dbReference type="Pfam" id="PF08386"/>
    </source>
</evidence>
<evidence type="ECO:0000313" key="4">
    <source>
        <dbReference type="EMBL" id="GAA1990918.1"/>
    </source>
</evidence>
<dbReference type="SUPFAM" id="SSF53474">
    <property type="entry name" value="alpha/beta-Hydrolases"/>
    <property type="match status" value="1"/>
</dbReference>
<dbReference type="Proteomes" id="UP001499854">
    <property type="component" value="Unassembled WGS sequence"/>
</dbReference>